<evidence type="ECO:0008006" key="4">
    <source>
        <dbReference type="Google" id="ProtNLM"/>
    </source>
</evidence>
<feature type="transmembrane region" description="Helical" evidence="1">
    <location>
        <begin position="60"/>
        <end position="82"/>
    </location>
</feature>
<accession>A0ABT0JYX3</accession>
<keyword evidence="1" id="KW-1133">Transmembrane helix</keyword>
<dbReference type="EMBL" id="JALKFT010000011">
    <property type="protein sequence ID" value="MCK9876711.1"/>
    <property type="molecule type" value="Genomic_DNA"/>
</dbReference>
<dbReference type="NCBIfam" id="TIGR03696">
    <property type="entry name" value="Rhs_assc_core"/>
    <property type="match status" value="1"/>
</dbReference>
<evidence type="ECO:0000313" key="2">
    <source>
        <dbReference type="EMBL" id="MCK9876711.1"/>
    </source>
</evidence>
<comment type="caution">
    <text evidence="2">The sequence shown here is derived from an EMBL/GenBank/DDBJ whole genome shotgun (WGS) entry which is preliminary data.</text>
</comment>
<dbReference type="Gene3D" id="2.180.10.10">
    <property type="entry name" value="RHS repeat-associated core"/>
    <property type="match status" value="1"/>
</dbReference>
<dbReference type="InterPro" id="IPR022385">
    <property type="entry name" value="Rhs_assc_core"/>
</dbReference>
<keyword evidence="1" id="KW-0812">Transmembrane</keyword>
<sequence>MGVRLYDPSLGRFLQTDPEAGSSDNPYDCAHQDPHNTFDLNGRKWWKKTVRRVTRHWREAAQVAIAGAAFVAGTVCIAATAGVCAGAVAGYAIAAGIGAAGGAASYRVGAGRHTRGGYASAAGVGAASNSGGVYVGRVVQRASAGLRFRGSASRILRRMVTRRRYWRP</sequence>
<reference evidence="2 3" key="1">
    <citation type="submission" date="2022-04" db="EMBL/GenBank/DDBJ databases">
        <title>Genome diversity in the genus Frankia.</title>
        <authorList>
            <person name="Carlos-Shanley C."/>
            <person name="Hahn D."/>
        </authorList>
    </citation>
    <scope>NUCLEOTIDE SEQUENCE [LARGE SCALE GENOMIC DNA]</scope>
    <source>
        <strain evidence="2 3">Ag45/Mut15</strain>
    </source>
</reference>
<gene>
    <name evidence="2" type="ORF">MXD59_13140</name>
</gene>
<feature type="transmembrane region" description="Helical" evidence="1">
    <location>
        <begin position="88"/>
        <end position="106"/>
    </location>
</feature>
<name>A0ABT0JYX3_9ACTN</name>
<keyword evidence="1" id="KW-0472">Membrane</keyword>
<dbReference type="Proteomes" id="UP001201873">
    <property type="component" value="Unassembled WGS sequence"/>
</dbReference>
<keyword evidence="3" id="KW-1185">Reference proteome</keyword>
<evidence type="ECO:0000313" key="3">
    <source>
        <dbReference type="Proteomes" id="UP001201873"/>
    </source>
</evidence>
<protein>
    <recommendedName>
        <fullName evidence="4">RHS repeat-associated core domain-containing protein</fullName>
    </recommendedName>
</protein>
<organism evidence="2 3">
    <name type="scientific">Frankia umida</name>
    <dbReference type="NCBI Taxonomy" id="573489"/>
    <lineage>
        <taxon>Bacteria</taxon>
        <taxon>Bacillati</taxon>
        <taxon>Actinomycetota</taxon>
        <taxon>Actinomycetes</taxon>
        <taxon>Frankiales</taxon>
        <taxon>Frankiaceae</taxon>
        <taxon>Frankia</taxon>
    </lineage>
</organism>
<proteinExistence type="predicted"/>
<evidence type="ECO:0000256" key="1">
    <source>
        <dbReference type="SAM" id="Phobius"/>
    </source>
</evidence>